<organism evidence="3 4">
    <name type="scientific">Taxus chinensis</name>
    <name type="common">Chinese yew</name>
    <name type="synonym">Taxus wallichiana var. chinensis</name>
    <dbReference type="NCBI Taxonomy" id="29808"/>
    <lineage>
        <taxon>Eukaryota</taxon>
        <taxon>Viridiplantae</taxon>
        <taxon>Streptophyta</taxon>
        <taxon>Embryophyta</taxon>
        <taxon>Tracheophyta</taxon>
        <taxon>Spermatophyta</taxon>
        <taxon>Pinopsida</taxon>
        <taxon>Pinidae</taxon>
        <taxon>Conifers II</taxon>
        <taxon>Cupressales</taxon>
        <taxon>Taxaceae</taxon>
        <taxon>Taxus</taxon>
    </lineage>
</organism>
<gene>
    <name evidence="3" type="ORF">KI387_002219</name>
</gene>
<feature type="region of interest" description="Disordered" evidence="1">
    <location>
        <begin position="73"/>
        <end position="117"/>
    </location>
</feature>
<keyword evidence="4" id="KW-1185">Reference proteome</keyword>
<evidence type="ECO:0000256" key="2">
    <source>
        <dbReference type="SAM" id="Phobius"/>
    </source>
</evidence>
<comment type="caution">
    <text evidence="3">The sequence shown here is derived from an EMBL/GenBank/DDBJ whole genome shotgun (WGS) entry which is preliminary data.</text>
</comment>
<keyword evidence="2" id="KW-1133">Transmembrane helix</keyword>
<keyword evidence="2" id="KW-0812">Transmembrane</keyword>
<dbReference type="Proteomes" id="UP000824469">
    <property type="component" value="Unassembled WGS sequence"/>
</dbReference>
<feature type="non-terminal residue" evidence="3">
    <location>
        <position position="117"/>
    </location>
</feature>
<reference evidence="3 4" key="1">
    <citation type="journal article" date="2021" name="Nat. Plants">
        <title>The Taxus genome provides insights into paclitaxel biosynthesis.</title>
        <authorList>
            <person name="Xiong X."/>
            <person name="Gou J."/>
            <person name="Liao Q."/>
            <person name="Li Y."/>
            <person name="Zhou Q."/>
            <person name="Bi G."/>
            <person name="Li C."/>
            <person name="Du R."/>
            <person name="Wang X."/>
            <person name="Sun T."/>
            <person name="Guo L."/>
            <person name="Liang H."/>
            <person name="Lu P."/>
            <person name="Wu Y."/>
            <person name="Zhang Z."/>
            <person name="Ro D.K."/>
            <person name="Shang Y."/>
            <person name="Huang S."/>
            <person name="Yan J."/>
        </authorList>
    </citation>
    <scope>NUCLEOTIDE SEQUENCE [LARGE SCALE GENOMIC DNA]</scope>
    <source>
        <strain evidence="3">Ta-2019</strain>
    </source>
</reference>
<protein>
    <submittedName>
        <fullName evidence="3">Uncharacterized protein</fullName>
    </submittedName>
</protein>
<dbReference type="AlphaFoldDB" id="A0AA38LNF5"/>
<keyword evidence="2" id="KW-0472">Membrane</keyword>
<name>A0AA38LNF5_TAXCH</name>
<sequence length="117" mass="12766">VDGVVGESSFSDKWQRIIHILNDIFTPAPNSPAAGGDLTGFFSVSAILLVVFWLGNFVVPDMIFKDTVFRKTDGDQDAERSVAASEETGASDANVNRERKSVGFGSTMKSKKKRPKR</sequence>
<evidence type="ECO:0000313" key="4">
    <source>
        <dbReference type="Proteomes" id="UP000824469"/>
    </source>
</evidence>
<dbReference type="PANTHER" id="PTHR37196">
    <property type="entry name" value="TRANSMEMBRANE PROTEIN"/>
    <property type="match status" value="1"/>
</dbReference>
<accession>A0AA38LNF5</accession>
<proteinExistence type="predicted"/>
<dbReference type="PANTHER" id="PTHR37196:SF2">
    <property type="entry name" value="TRANSMEMBRANE PROTEIN"/>
    <property type="match status" value="1"/>
</dbReference>
<dbReference type="EMBL" id="JAHRHJ020000001">
    <property type="protein sequence ID" value="KAH9330111.1"/>
    <property type="molecule type" value="Genomic_DNA"/>
</dbReference>
<evidence type="ECO:0000313" key="3">
    <source>
        <dbReference type="EMBL" id="KAH9330111.1"/>
    </source>
</evidence>
<feature type="transmembrane region" description="Helical" evidence="2">
    <location>
        <begin position="38"/>
        <end position="59"/>
    </location>
</feature>
<evidence type="ECO:0000256" key="1">
    <source>
        <dbReference type="SAM" id="MobiDB-lite"/>
    </source>
</evidence>